<organism evidence="3 4">
    <name type="scientific">Micractinium conductrix</name>
    <dbReference type="NCBI Taxonomy" id="554055"/>
    <lineage>
        <taxon>Eukaryota</taxon>
        <taxon>Viridiplantae</taxon>
        <taxon>Chlorophyta</taxon>
        <taxon>core chlorophytes</taxon>
        <taxon>Trebouxiophyceae</taxon>
        <taxon>Chlorellales</taxon>
        <taxon>Chlorellaceae</taxon>
        <taxon>Chlorella clade</taxon>
        <taxon>Micractinium</taxon>
    </lineage>
</organism>
<keyword evidence="2" id="KW-0472">Membrane</keyword>
<reference evidence="3 4" key="1">
    <citation type="journal article" date="2018" name="Plant J.">
        <title>Genome sequences of Chlorella sorokiniana UTEX 1602 and Micractinium conductrix SAG 241.80: implications to maltose excretion by a green alga.</title>
        <authorList>
            <person name="Arriola M.B."/>
            <person name="Velmurugan N."/>
            <person name="Zhang Y."/>
            <person name="Plunkett M.H."/>
            <person name="Hondzo H."/>
            <person name="Barney B.M."/>
        </authorList>
    </citation>
    <scope>NUCLEOTIDE SEQUENCE [LARGE SCALE GENOMIC DNA]</scope>
    <source>
        <strain evidence="3 4">SAG 241.80</strain>
    </source>
</reference>
<feature type="compositionally biased region" description="Gly residues" evidence="1">
    <location>
        <begin position="10"/>
        <end position="25"/>
    </location>
</feature>
<gene>
    <name evidence="3" type="ORF">C2E20_3460</name>
</gene>
<evidence type="ECO:0000256" key="2">
    <source>
        <dbReference type="SAM" id="Phobius"/>
    </source>
</evidence>
<accession>A0A2P6VH78</accession>
<keyword evidence="2" id="KW-1133">Transmembrane helix</keyword>
<dbReference type="AlphaFoldDB" id="A0A2P6VH78"/>
<feature type="region of interest" description="Disordered" evidence="1">
    <location>
        <begin position="1"/>
        <end position="30"/>
    </location>
</feature>
<dbReference type="PANTHER" id="PTHR48146:SF2">
    <property type="entry name" value="K-STIMULATED PYROPHOSPHATE-ENERGIZED SODIUM PUMP PROTEIN"/>
    <property type="match status" value="1"/>
</dbReference>
<comment type="caution">
    <text evidence="3">The sequence shown here is derived from an EMBL/GenBank/DDBJ whole genome shotgun (WGS) entry which is preliminary data.</text>
</comment>
<protein>
    <submittedName>
        <fullName evidence="3">K(+)-stimulated pyrophosphate-energized sodium pump</fullName>
    </submittedName>
</protein>
<keyword evidence="2" id="KW-0812">Transmembrane</keyword>
<proteinExistence type="predicted"/>
<evidence type="ECO:0000313" key="4">
    <source>
        <dbReference type="Proteomes" id="UP000239649"/>
    </source>
</evidence>
<keyword evidence="4" id="KW-1185">Reference proteome</keyword>
<dbReference type="OrthoDB" id="19610at2759"/>
<sequence length="442" mass="48585">MLALAEEASGGSGSDTSGSGGGAGAGSAAAAPAAPSATATAAAAAVQSRLAAEVLRKLRLATQAEDKDDRDIVCAEVFADVTGELNAAAKDSTGALYRRWYEALAPHFCRSWEASEALLALCRQLWGQPFAAPTFALLLHQWLLVHPQAGGADQRLKHLNVLCSGARQLFLGDVETGRTAFQPLYTFIAEQVVLSPDQRRLDALPQPGRESIMALAASFLPYYCSREAFLVHLGEFPSPHHTLEAGGHLAGEGADFAVDRITDTLSKEIRTEQGLLRSLRMLMALRGRPHLALLSTATRVRLQGEVYLLSQPGGPRYAPRRVNKLAGEALDQLFPAGRRTRHLINLGFRFLHPQEWPWYWWDFCSRAARAAAAWLWAAWLALAAAAAWLAAPAARLRLRRPPGLHSGFRWPAWMQRGLEWPAWAQLRWRRPAWAQQWRHPAR</sequence>
<dbReference type="EMBL" id="LHPF02000007">
    <property type="protein sequence ID" value="PSC73443.1"/>
    <property type="molecule type" value="Genomic_DNA"/>
</dbReference>
<evidence type="ECO:0000256" key="1">
    <source>
        <dbReference type="SAM" id="MobiDB-lite"/>
    </source>
</evidence>
<name>A0A2P6VH78_9CHLO</name>
<evidence type="ECO:0000313" key="3">
    <source>
        <dbReference type="EMBL" id="PSC73443.1"/>
    </source>
</evidence>
<dbReference type="Proteomes" id="UP000239649">
    <property type="component" value="Unassembled WGS sequence"/>
</dbReference>
<feature type="transmembrane region" description="Helical" evidence="2">
    <location>
        <begin position="373"/>
        <end position="391"/>
    </location>
</feature>
<dbReference type="PANTHER" id="PTHR48146">
    <property type="entry name" value="K-STIMULATED PYROPHOSPHATE-ENERGIZED SODIUM PUMP PROTEIN"/>
    <property type="match status" value="1"/>
</dbReference>